<proteinExistence type="predicted"/>
<organism evidence="1 2">
    <name type="scientific">Elsinoe ampelina</name>
    <dbReference type="NCBI Taxonomy" id="302913"/>
    <lineage>
        <taxon>Eukaryota</taxon>
        <taxon>Fungi</taxon>
        <taxon>Dikarya</taxon>
        <taxon>Ascomycota</taxon>
        <taxon>Pezizomycotina</taxon>
        <taxon>Dothideomycetes</taxon>
        <taxon>Dothideomycetidae</taxon>
        <taxon>Myriangiales</taxon>
        <taxon>Elsinoaceae</taxon>
        <taxon>Elsinoe</taxon>
    </lineage>
</organism>
<accession>A0A6A6G1Q1</accession>
<keyword evidence="2" id="KW-1185">Reference proteome</keyword>
<evidence type="ECO:0000313" key="2">
    <source>
        <dbReference type="Proteomes" id="UP000799538"/>
    </source>
</evidence>
<dbReference type="EMBL" id="ML992515">
    <property type="protein sequence ID" value="KAF2219652.1"/>
    <property type="molecule type" value="Genomic_DNA"/>
</dbReference>
<dbReference type="Proteomes" id="UP000799538">
    <property type="component" value="Unassembled WGS sequence"/>
</dbReference>
<gene>
    <name evidence="1" type="ORF">BDZ85DRAFT_39225</name>
</gene>
<evidence type="ECO:0000313" key="1">
    <source>
        <dbReference type="EMBL" id="KAF2219652.1"/>
    </source>
</evidence>
<reference evidence="2" key="1">
    <citation type="journal article" date="2020" name="Stud. Mycol.">
        <title>101 Dothideomycetes genomes: A test case for predicting lifestyles and emergence of pathogens.</title>
        <authorList>
            <person name="Haridas S."/>
            <person name="Albert R."/>
            <person name="Binder M."/>
            <person name="Bloem J."/>
            <person name="LaButti K."/>
            <person name="Salamov A."/>
            <person name="Andreopoulos B."/>
            <person name="Baker S."/>
            <person name="Barry K."/>
            <person name="Bills G."/>
            <person name="Bluhm B."/>
            <person name="Cannon C."/>
            <person name="Castanera R."/>
            <person name="Culley D."/>
            <person name="Daum C."/>
            <person name="Ezra D."/>
            <person name="Gonzalez J."/>
            <person name="Henrissat B."/>
            <person name="Kuo A."/>
            <person name="Liang C."/>
            <person name="Lipzen A."/>
            <person name="Lutzoni F."/>
            <person name="Magnuson J."/>
            <person name="Mondo S."/>
            <person name="Nolan M."/>
            <person name="Ohm R."/>
            <person name="Pangilinan J."/>
            <person name="Park H.-J."/>
            <person name="Ramirez L."/>
            <person name="Alfaro M."/>
            <person name="Sun H."/>
            <person name="Tritt A."/>
            <person name="Yoshinaga Y."/>
            <person name="Zwiers L.-H."/>
            <person name="Turgeon B."/>
            <person name="Goodwin S."/>
            <person name="Spatafora J."/>
            <person name="Crous P."/>
            <person name="Grigoriev I."/>
        </authorList>
    </citation>
    <scope>NUCLEOTIDE SEQUENCE [LARGE SCALE GENOMIC DNA]</scope>
    <source>
        <strain evidence="2">CECT 20119</strain>
    </source>
</reference>
<name>A0A6A6G1Q1_9PEZI</name>
<dbReference type="AlphaFoldDB" id="A0A6A6G1Q1"/>
<sequence>MSISSSASSPSIASSLCLCAIDTLCSHQDLEEQKMTFTGSIQSIDLRNRISFRHDISWRGPRKPNHCFPAPALLQTQ</sequence>
<protein>
    <submittedName>
        <fullName evidence="1">Uncharacterized protein</fullName>
    </submittedName>
</protein>